<reference evidence="6 8" key="1">
    <citation type="journal article" date="2023" name="Microbiol. Spectr.">
        <title>Symbiosis of Carpenter Bees with Uncharacterized Lactic Acid Bacteria Showing NAD Auxotrophy.</title>
        <authorList>
            <person name="Kawasaki S."/>
            <person name="Ozawa K."/>
            <person name="Mori T."/>
            <person name="Yamamoto A."/>
            <person name="Ito M."/>
            <person name="Ohkuma M."/>
            <person name="Sakamoto M."/>
            <person name="Matsutani M."/>
        </authorList>
    </citation>
    <scope>NUCLEOTIDE SEQUENCE [LARGE SCALE GENOMIC DNA]</scope>
    <source>
        <strain evidence="6 8">KimH</strain>
    </source>
</reference>
<feature type="signal peptide" evidence="4">
    <location>
        <begin position="1"/>
        <end position="29"/>
    </location>
</feature>
<feature type="region of interest" description="Disordered" evidence="3">
    <location>
        <begin position="26"/>
        <end position="72"/>
    </location>
</feature>
<evidence type="ECO:0000313" key="8">
    <source>
        <dbReference type="Proteomes" id="UP001321748"/>
    </source>
</evidence>
<sequence length="1113" mass="116734">MLHHVTIRSLGTAVLMFALLGAGSGPAQAQETSDLKPRISHNNSKVSGFTLDPNSGPALREGTASITPPSPPTGISYKQVSAAGNFTVAVGSDGHLYAWGSGYLGTEPGTDRTKPNRVQVPDDVTFTQVSTSHQHTLALTSDHHVYSWGDATRGELGRPGAPATPTDMTALGRLPATVVQVAAGDSYYSLALTSDHHVYAWGYAAAGSLGTDTGVDMSASWGSNSTPVDITAQGKVPATITALSAGNRSALALTSDHRVYGWGQRDDVDINSRVNERVLPFEVSAASGFPTNVVQIGSYNTWCMALTQDGHVYTWGHNDSYNLGNAGITSTFPNRFSDITAGGNLPATVTAIYGGGSTGRALTSDHHVYTWGSNTNGQLGNGTTANQQIYSGYPIDLTASGKLPATVTALSDGGAAMMAMTSDGKNYFWGSSSTGQQGTGITSITPVLRPILSSNPTVKMTSISFNSAPASKLSEDPTTGAWTIRIPASPVGTVPIQVEWTYNDQPQTPIRFSYYVKGLYTVHFNDNGANSTSISDKEVAEGERLNWPRTPTKRNSWFLGWFTDAGQPWDFNDQVTASMTLTAHWEDHAAFSISPDSGPAAGGTPLSITVPKAPQDIVYTSVTAGPFYNVAIGADGNVYSWGMSASGRLGNAGATGNTANPVRVRLPDGTHVLQVATGGQFVLALDSNHHVWAWGYNYNGQLGNGGFFSQTSPVDITAAGKLPNTVAKVYASDRYSFALTADGHVWAWGSNSYGTLTLTATSDRNVNPVDITALGNLPVDVIDLAAGLQHALAITSNHHVYSWGVNDMGQLGTSTNLGSTTVQPKPVDITAAGALPATAVSVSAGYNHSMALTADGHTYSWGGNSRRQLGDPSVTGQYQAQPIDLTAKNLLPATVSHIQAFYLNSLALTSSNHLYTWGCNNKGNLGNTTEWDSPSPNDITAAGLGPVKRASAGSDHMAAITTDNKTYTWGDNNSGQLGQGDIDAVEHYTPAQATAKQTLAVTDMTFGGIASAGPPGFDQASGKWAVNTPAHSPGQVSAQLHWTLGSYPQPDYNTNFTYGSQIPPSTFYTLPAAGSTPTGRIGALSAFALSASCGLVYAAIQVSRKRQLLHTKD</sequence>
<dbReference type="InterPro" id="IPR009091">
    <property type="entry name" value="RCC1/BLIP-II"/>
</dbReference>
<organism evidence="6 8">
    <name type="scientific">Bombiscardovia apis</name>
    <dbReference type="NCBI Taxonomy" id="2932182"/>
    <lineage>
        <taxon>Bacteria</taxon>
        <taxon>Bacillati</taxon>
        <taxon>Actinomycetota</taxon>
        <taxon>Actinomycetes</taxon>
        <taxon>Bifidobacteriales</taxon>
        <taxon>Bifidobacteriaceae</taxon>
        <taxon>Bombiscardovia</taxon>
    </lineage>
</organism>
<keyword evidence="2" id="KW-0677">Repeat</keyword>
<dbReference type="InterPro" id="IPR042229">
    <property type="entry name" value="Listeria/Bacterioides_rpt_sf"/>
</dbReference>
<evidence type="ECO:0000256" key="1">
    <source>
        <dbReference type="ARBA" id="ARBA00004196"/>
    </source>
</evidence>
<dbReference type="PROSITE" id="PS50012">
    <property type="entry name" value="RCC1_3"/>
    <property type="match status" value="12"/>
</dbReference>
<name>A0ABM8BC81_9BIFI</name>
<dbReference type="Gene3D" id="2.60.40.4270">
    <property type="entry name" value="Listeria-Bacteroides repeat domain"/>
    <property type="match status" value="1"/>
</dbReference>
<dbReference type="SUPFAM" id="SSF50985">
    <property type="entry name" value="RCC1/BLIP-II"/>
    <property type="match status" value="3"/>
</dbReference>
<dbReference type="PROSITE" id="PS00626">
    <property type="entry name" value="RCC1_2"/>
    <property type="match status" value="2"/>
</dbReference>
<evidence type="ECO:0000313" key="7">
    <source>
        <dbReference type="EMBL" id="BDR54552.1"/>
    </source>
</evidence>
<dbReference type="InterPro" id="IPR058923">
    <property type="entry name" value="RCC1-like_dom"/>
</dbReference>
<dbReference type="Pfam" id="PF25390">
    <property type="entry name" value="WD40_RLD"/>
    <property type="match status" value="2"/>
</dbReference>
<protein>
    <recommendedName>
        <fullName evidence="5">RCC1-like domain-containing protein</fullName>
    </recommendedName>
</protein>
<evidence type="ECO:0000313" key="6">
    <source>
        <dbReference type="EMBL" id="BDR54527.1"/>
    </source>
</evidence>
<dbReference type="InterPro" id="IPR000408">
    <property type="entry name" value="Reg_chr_condens"/>
</dbReference>
<dbReference type="RefSeq" id="WP_317643538.1">
    <property type="nucleotide sequence ID" value="NZ_AP026800.1"/>
</dbReference>
<dbReference type="Pfam" id="PF09479">
    <property type="entry name" value="Flg_new"/>
    <property type="match status" value="1"/>
</dbReference>
<dbReference type="Proteomes" id="UP001321748">
    <property type="component" value="Chromosome"/>
</dbReference>
<accession>A0ABM8BC81</accession>
<feature type="chain" id="PRO_5045028631" description="RCC1-like domain-containing protein" evidence="4">
    <location>
        <begin position="30"/>
        <end position="1113"/>
    </location>
</feature>
<feature type="domain" description="RCC1-like" evidence="5">
    <location>
        <begin position="657"/>
        <end position="1008"/>
    </location>
</feature>
<keyword evidence="8" id="KW-1185">Reference proteome</keyword>
<dbReference type="InterPro" id="IPR051625">
    <property type="entry name" value="Signaling_Regulatory_Domain"/>
</dbReference>
<gene>
    <name evidence="6" type="ORF">KIMH_06380</name>
    <name evidence="7" type="ORF">KIMH_06630</name>
</gene>
<dbReference type="InterPro" id="IPR013378">
    <property type="entry name" value="InlB-like_B-rpt"/>
</dbReference>
<proteinExistence type="predicted"/>
<evidence type="ECO:0000256" key="4">
    <source>
        <dbReference type="SAM" id="SignalP"/>
    </source>
</evidence>
<evidence type="ECO:0000256" key="2">
    <source>
        <dbReference type="ARBA" id="ARBA00022737"/>
    </source>
</evidence>
<dbReference type="Gene3D" id="2.130.10.30">
    <property type="entry name" value="Regulator of chromosome condensation 1/beta-lactamase-inhibitor protein II"/>
    <property type="match status" value="4"/>
</dbReference>
<dbReference type="PANTHER" id="PTHR22872:SF2">
    <property type="entry name" value="INHIBITOR OF BRUTON TYROSINE KINASE"/>
    <property type="match status" value="1"/>
</dbReference>
<feature type="domain" description="RCC1-like" evidence="5">
    <location>
        <begin position="102"/>
        <end position="450"/>
    </location>
</feature>
<dbReference type="EMBL" id="AP026800">
    <property type="protein sequence ID" value="BDR54552.1"/>
    <property type="molecule type" value="Genomic_DNA"/>
</dbReference>
<dbReference type="EMBL" id="AP026800">
    <property type="protein sequence ID" value="BDR54527.1"/>
    <property type="molecule type" value="Genomic_DNA"/>
</dbReference>
<evidence type="ECO:0000259" key="5">
    <source>
        <dbReference type="Pfam" id="PF25390"/>
    </source>
</evidence>
<dbReference type="PRINTS" id="PR00633">
    <property type="entry name" value="RCCNDNSATION"/>
</dbReference>
<evidence type="ECO:0000256" key="3">
    <source>
        <dbReference type="SAM" id="MobiDB-lite"/>
    </source>
</evidence>
<dbReference type="PANTHER" id="PTHR22872">
    <property type="entry name" value="BTK-BINDING PROTEIN-RELATED"/>
    <property type="match status" value="1"/>
</dbReference>
<comment type="subcellular location">
    <subcellularLocation>
        <location evidence="1">Cell envelope</location>
    </subcellularLocation>
</comment>
<keyword evidence="4" id="KW-0732">Signal</keyword>